<dbReference type="Proteomes" id="UP000003157">
    <property type="component" value="Unassembled WGS sequence"/>
</dbReference>
<sequence length="426" mass="50559">MATTRIWAVRSRLDHMVDYVSNKEKTVALETVIDYATNDKKIFEKEYVTCINCAYHDPYSSMTNTKKQFNDNKEILAFHGYQSFEAGEVTPELAHQIGVEFANKLWGDRFEVVVATHLNTEHIHNHFLINATSCVDGKRYCNTNKDIHNMREVSDGLCRKYHLSVINKTKEKDNYYREKPLRELAKESIDYAISISLTFTSFVKELDAMGFEVRGVEDSFKIRHISSSKFIRVKSLGNSYTFESIRERILGHPIKIQTIYDKKNFDIDYWCKKYERGELTGFQKLIMHYQYVLGILPKPNSRRFKYSKEYYRALKHMDEISDQTILMFKYDIKTIDDLENFQSNIETKLNKKLEQRQKLYNKIRRCKDTDLKSKLQTEAKSYSKEIKELRKQMKLCNGIEERSKQMEQTISTIQEKERGKNRYERY</sequence>
<dbReference type="STRING" id="100884.GCA_000269565_03394"/>
<evidence type="ECO:0000256" key="1">
    <source>
        <dbReference type="SAM" id="Coils"/>
    </source>
</evidence>
<name>E7G9V9_9FIRM</name>
<evidence type="ECO:0000259" key="2">
    <source>
        <dbReference type="Pfam" id="PF03432"/>
    </source>
</evidence>
<organism evidence="3 4">
    <name type="scientific">Coprobacillus cateniformis</name>
    <dbReference type="NCBI Taxonomy" id="100884"/>
    <lineage>
        <taxon>Bacteria</taxon>
        <taxon>Bacillati</taxon>
        <taxon>Bacillota</taxon>
        <taxon>Erysipelotrichia</taxon>
        <taxon>Erysipelotrichales</taxon>
        <taxon>Coprobacillaceae</taxon>
        <taxon>Coprobacillus</taxon>
    </lineage>
</organism>
<dbReference type="HOGENOM" id="CLU_031118_6_1_9"/>
<proteinExistence type="predicted"/>
<feature type="coiled-coil region" evidence="1">
    <location>
        <begin position="338"/>
        <end position="416"/>
    </location>
</feature>
<feature type="domain" description="MobA/VirD2-like nuclease" evidence="2">
    <location>
        <begin position="35"/>
        <end position="163"/>
    </location>
</feature>
<evidence type="ECO:0000313" key="4">
    <source>
        <dbReference type="Proteomes" id="UP000003157"/>
    </source>
</evidence>
<dbReference type="Pfam" id="PF03432">
    <property type="entry name" value="Relaxase"/>
    <property type="match status" value="1"/>
</dbReference>
<accession>E7G9V9</accession>
<gene>
    <name evidence="3" type="ORF">HMPREF9488_01549</name>
</gene>
<keyword evidence="4" id="KW-1185">Reference proteome</keyword>
<keyword evidence="1" id="KW-0175">Coiled coil</keyword>
<comment type="caution">
    <text evidence="3">The sequence shown here is derived from an EMBL/GenBank/DDBJ whole genome shotgun (WGS) entry which is preliminary data.</text>
</comment>
<dbReference type="eggNOG" id="COG3843">
    <property type="taxonomic scope" value="Bacteria"/>
</dbReference>
<dbReference type="RefSeq" id="WP_008788657.1">
    <property type="nucleotide sequence ID" value="NZ_AKCB01000003.1"/>
</dbReference>
<dbReference type="InterPro" id="IPR005094">
    <property type="entry name" value="Endonuclease_MobA/VirD2"/>
</dbReference>
<protein>
    <recommendedName>
        <fullName evidence="2">MobA/VirD2-like nuclease domain-containing protein</fullName>
    </recommendedName>
</protein>
<dbReference type="EMBL" id="ADKX01000028">
    <property type="protein sequence ID" value="EFW05218.1"/>
    <property type="molecule type" value="Genomic_DNA"/>
</dbReference>
<dbReference type="AlphaFoldDB" id="E7G9V9"/>
<reference evidence="3 4" key="1">
    <citation type="submission" date="2010-12" db="EMBL/GenBank/DDBJ databases">
        <title>The Genome Sequence of Coprobacillus sp. strain 29_1.</title>
        <authorList>
            <consortium name="The Broad Institute Genome Sequencing Platform"/>
            <person name="Earl A."/>
            <person name="Ward D."/>
            <person name="Feldgarden M."/>
            <person name="Gevers D."/>
            <person name="Daigneault M."/>
            <person name="Sibley C.D."/>
            <person name="White A."/>
            <person name="Strauss J."/>
            <person name="Allen-Vercoe E."/>
            <person name="Young S.K."/>
            <person name="Zeng Q."/>
            <person name="Gargeya S."/>
            <person name="Fitzgerald M."/>
            <person name="Haas B."/>
            <person name="Abouelleil A."/>
            <person name="Alvarado L."/>
            <person name="Arachchi H.M."/>
            <person name="Berlin A."/>
            <person name="Brown A."/>
            <person name="Chapman S.B."/>
            <person name="Chen Z."/>
            <person name="Dunbar C."/>
            <person name="Freedman E."/>
            <person name="Gearin G."/>
            <person name="Gellesch M."/>
            <person name="Goldberg J."/>
            <person name="Griggs A."/>
            <person name="Gujja S."/>
            <person name="Heilman E."/>
            <person name="Heiman D."/>
            <person name="Howarth C."/>
            <person name="Larson L."/>
            <person name="Lui A."/>
            <person name="MacDonald P.J.P."/>
            <person name="Mehta T."/>
            <person name="Montmayeur A."/>
            <person name="Murphy C."/>
            <person name="Neiman D."/>
            <person name="Pearson M."/>
            <person name="Priest M."/>
            <person name="Roberts A."/>
            <person name="Saif S."/>
            <person name="Shea T."/>
            <person name="Shenoy N."/>
            <person name="Sisk P."/>
            <person name="Stolte C."/>
            <person name="Sykes S."/>
            <person name="White J."/>
            <person name="Yandava C."/>
            <person name="Nusbaum C."/>
            <person name="Birren B."/>
        </authorList>
    </citation>
    <scope>NUCLEOTIDE SEQUENCE [LARGE SCALE GENOMIC DNA]</scope>
    <source>
        <strain evidence="3 4">29_1</strain>
    </source>
</reference>
<evidence type="ECO:0000313" key="3">
    <source>
        <dbReference type="EMBL" id="EFW05218.1"/>
    </source>
</evidence>
<dbReference type="GeneID" id="78231157"/>
<dbReference type="OrthoDB" id="9762440at2"/>